<feature type="domain" description="Peptidase M3A/M3B catalytic" evidence="8">
    <location>
        <begin position="210"/>
        <end position="678"/>
    </location>
</feature>
<proteinExistence type="inferred from homology"/>
<gene>
    <name evidence="9" type="ORF">SPSK_02269</name>
</gene>
<name>A0A0F2MAX1_SPOSC</name>
<organism evidence="9 10">
    <name type="scientific">Sporothrix schenckii 1099-18</name>
    <dbReference type="NCBI Taxonomy" id="1397361"/>
    <lineage>
        <taxon>Eukaryota</taxon>
        <taxon>Fungi</taxon>
        <taxon>Dikarya</taxon>
        <taxon>Ascomycota</taxon>
        <taxon>Pezizomycotina</taxon>
        <taxon>Sordariomycetes</taxon>
        <taxon>Sordariomycetidae</taxon>
        <taxon>Ophiostomatales</taxon>
        <taxon>Ophiostomataceae</taxon>
        <taxon>Sporothrix</taxon>
    </lineage>
</organism>
<dbReference type="PANTHER" id="PTHR11804:SF84">
    <property type="entry name" value="SACCHAROLYSIN"/>
    <property type="match status" value="1"/>
</dbReference>
<dbReference type="EMBL" id="AXCR01000006">
    <property type="protein sequence ID" value="KJR86848.1"/>
    <property type="molecule type" value="Genomic_DNA"/>
</dbReference>
<evidence type="ECO:0000256" key="4">
    <source>
        <dbReference type="ARBA" id="ARBA00022801"/>
    </source>
</evidence>
<protein>
    <submittedName>
        <fullName evidence="9">Metallopeptidase MepB</fullName>
    </submittedName>
</protein>
<keyword evidence="2 7" id="KW-0645">Protease</keyword>
<dbReference type="InterPro" id="IPR045090">
    <property type="entry name" value="Pept_M3A_M3B"/>
</dbReference>
<dbReference type="GO" id="GO:0006518">
    <property type="term" value="P:peptide metabolic process"/>
    <property type="evidence" value="ECO:0007669"/>
    <property type="project" value="TreeGrafter"/>
</dbReference>
<dbReference type="GO" id="GO:0046872">
    <property type="term" value="F:metal ion binding"/>
    <property type="evidence" value="ECO:0007669"/>
    <property type="project" value="UniProtKB-UniRule"/>
</dbReference>
<dbReference type="VEuPathDB" id="FungiDB:SPSK_02269"/>
<evidence type="ECO:0000259" key="8">
    <source>
        <dbReference type="Pfam" id="PF01432"/>
    </source>
</evidence>
<evidence type="ECO:0000256" key="6">
    <source>
        <dbReference type="ARBA" id="ARBA00023049"/>
    </source>
</evidence>
<dbReference type="GO" id="GO:0006508">
    <property type="term" value="P:proteolysis"/>
    <property type="evidence" value="ECO:0007669"/>
    <property type="project" value="UniProtKB-KW"/>
</dbReference>
<keyword evidence="5 7" id="KW-0862">Zinc</keyword>
<dbReference type="InterPro" id="IPR024080">
    <property type="entry name" value="Neurolysin/TOP_N"/>
</dbReference>
<dbReference type="GO" id="GO:0005758">
    <property type="term" value="C:mitochondrial intermembrane space"/>
    <property type="evidence" value="ECO:0007669"/>
    <property type="project" value="TreeGrafter"/>
</dbReference>
<dbReference type="Gene3D" id="1.20.1050.40">
    <property type="entry name" value="Endopeptidase. Chain P, domain 1"/>
    <property type="match status" value="1"/>
</dbReference>
<dbReference type="RefSeq" id="XP_016589524.1">
    <property type="nucleotide sequence ID" value="XM_016729141.1"/>
</dbReference>
<evidence type="ECO:0000313" key="10">
    <source>
        <dbReference type="Proteomes" id="UP000033710"/>
    </source>
</evidence>
<dbReference type="InterPro" id="IPR024079">
    <property type="entry name" value="MetalloPept_cat_dom_sf"/>
</dbReference>
<evidence type="ECO:0000256" key="7">
    <source>
        <dbReference type="RuleBase" id="RU003435"/>
    </source>
</evidence>
<evidence type="ECO:0000256" key="2">
    <source>
        <dbReference type="ARBA" id="ARBA00022670"/>
    </source>
</evidence>
<comment type="similarity">
    <text evidence="1 7">Belongs to the peptidase M3 family.</text>
</comment>
<keyword evidence="4 7" id="KW-0378">Hydrolase</keyword>
<reference evidence="9 10" key="2">
    <citation type="journal article" date="2015" name="Eukaryot. Cell">
        <title>Asexual propagation of a virulent clone complex in a human and feline outbreak of sporotrichosis.</title>
        <authorList>
            <person name="Teixeira Mde M."/>
            <person name="Rodrigues A.M."/>
            <person name="Tsui C.K."/>
            <person name="de Almeida L.G."/>
            <person name="Van Diepeningen A.D."/>
            <person name="van den Ende B.G."/>
            <person name="Fernandes G.F."/>
            <person name="Kano R."/>
            <person name="Hamelin R.C."/>
            <person name="Lopes-Bezerra L.M."/>
            <person name="Vasconcelos A.T."/>
            <person name="de Hoog S."/>
            <person name="de Camargo Z.P."/>
            <person name="Felipe M.S."/>
        </authorList>
    </citation>
    <scope>NUCLEOTIDE SEQUENCE [LARGE SCALE GENOMIC DNA]</scope>
    <source>
        <strain evidence="9 10">1099-18</strain>
    </source>
</reference>
<accession>A0A0F2MAX1</accession>
<keyword evidence="6 7" id="KW-0482">Metalloprotease</keyword>
<dbReference type="GO" id="GO:0004222">
    <property type="term" value="F:metalloendopeptidase activity"/>
    <property type="evidence" value="ECO:0007669"/>
    <property type="project" value="InterPro"/>
</dbReference>
<dbReference type="SUPFAM" id="SSF55486">
    <property type="entry name" value="Metalloproteases ('zincins'), catalytic domain"/>
    <property type="match status" value="1"/>
</dbReference>
<comment type="cofactor">
    <cofactor evidence="7">
        <name>Zn(2+)</name>
        <dbReference type="ChEBI" id="CHEBI:29105"/>
    </cofactor>
    <text evidence="7">Binds 1 zinc ion.</text>
</comment>
<evidence type="ECO:0000256" key="3">
    <source>
        <dbReference type="ARBA" id="ARBA00022723"/>
    </source>
</evidence>
<sequence length="694" mass="79320">MAPNAPQPLPVILQTEDVMPTCARHIAEHRSLTEKIIGSVVLSTATFESVVLPLEELENAQSGEKAIIDALKYCAASLTCQTAAEAAQDVFRAYYSSAMRREMYILLQAVNDRKECLDPESQKLLDHRLRDYAENGFDKLNDAEIQHRQKRSNRIEKLCTEYCRNVRTERGGEWFTPQEVYGLPERDQEPVGDDGKAFYSYANKQFDVMSRARDPKTHRQMAEGAGYSCAKNVPIFREVMLLRDENARQLGAANHASTKLPYRLAESLEWLDHFLNDVANTLIPAARAEHNNVAAERRRSLKEEPGEEVPEDDNTMPPWDYLYYSTKRDDKVLPIDHAAIAEYFPLHHTFTAMLALFADYLQLCFDPIAPRELATVAWHQDVQGWAVWDERQEHKDEFIGYLFADLLERPHKYRGNQSVNLQPGYVRPDGTRVYPSNTLMCNFHLSPTKAYPLSHMNLITMFHELGHSIHDIISRTRYARFHGYNVPRELAEGNGMMLEQWCWLPDVLRQLSWHYTRVDQSFKEVWHKEHPGEDLPPERIPESHIAQRIARRPGNIRSNTLGLLVLVLFDLMVHSPPSREAPEKLDFAAAFNAYSLRIKSRGLPKNALPHTAVTTLFDGYDAGFYAYTCAQVLALDFFATTFAADPLSRAAWQKFREGIMEPGGSRDERTLVKEFLGGRSMDASALYSLLGLKK</sequence>
<keyword evidence="3 7" id="KW-0479">Metal-binding</keyword>
<comment type="caution">
    <text evidence="9">The sequence shown here is derived from an EMBL/GenBank/DDBJ whole genome shotgun (WGS) entry which is preliminary data.</text>
</comment>
<dbReference type="Proteomes" id="UP000033710">
    <property type="component" value="Unassembled WGS sequence"/>
</dbReference>
<evidence type="ECO:0000313" key="9">
    <source>
        <dbReference type="EMBL" id="KJR86848.1"/>
    </source>
</evidence>
<dbReference type="Gene3D" id="1.10.1370.10">
    <property type="entry name" value="Neurolysin, domain 3"/>
    <property type="match status" value="1"/>
</dbReference>
<dbReference type="Pfam" id="PF01432">
    <property type="entry name" value="Peptidase_M3"/>
    <property type="match status" value="1"/>
</dbReference>
<dbReference type="AlphaFoldDB" id="A0A0F2MAX1"/>
<evidence type="ECO:0000256" key="1">
    <source>
        <dbReference type="ARBA" id="ARBA00006040"/>
    </source>
</evidence>
<evidence type="ECO:0000256" key="5">
    <source>
        <dbReference type="ARBA" id="ARBA00022833"/>
    </source>
</evidence>
<dbReference type="GeneID" id="27664418"/>
<dbReference type="InterPro" id="IPR001567">
    <property type="entry name" value="Pept_M3A_M3B_dom"/>
</dbReference>
<dbReference type="Gene3D" id="3.40.390.10">
    <property type="entry name" value="Collagenase (Catalytic Domain)"/>
    <property type="match status" value="1"/>
</dbReference>
<dbReference type="InterPro" id="IPR024077">
    <property type="entry name" value="Neurolysin/TOP_dom2"/>
</dbReference>
<dbReference type="PANTHER" id="PTHR11804">
    <property type="entry name" value="PROTEASE M3 THIMET OLIGOPEPTIDASE-RELATED"/>
    <property type="match status" value="1"/>
</dbReference>
<dbReference type="OrthoDB" id="534666at2759"/>
<reference evidence="9 10" key="1">
    <citation type="journal article" date="2014" name="BMC Genomics">
        <title>Comparative genomics of the major fungal agents of human and animal Sporotrichosis: Sporothrix schenckii and Sporothrix brasiliensis.</title>
        <authorList>
            <person name="Teixeira M.M."/>
            <person name="de Almeida L.G."/>
            <person name="Kubitschek-Barreira P."/>
            <person name="Alves F.L."/>
            <person name="Kioshima E.S."/>
            <person name="Abadio A.K."/>
            <person name="Fernandes L."/>
            <person name="Derengowski L.S."/>
            <person name="Ferreira K.S."/>
            <person name="Souza R.C."/>
            <person name="Ruiz J.C."/>
            <person name="de Andrade N.C."/>
            <person name="Paes H.C."/>
            <person name="Nicola A.M."/>
            <person name="Albuquerque P."/>
            <person name="Gerber A.L."/>
            <person name="Martins V.P."/>
            <person name="Peconick L.D."/>
            <person name="Neto A.V."/>
            <person name="Chaucanez C.B."/>
            <person name="Silva P.A."/>
            <person name="Cunha O.L."/>
            <person name="de Oliveira F.F."/>
            <person name="dos Santos T.C."/>
            <person name="Barros A.L."/>
            <person name="Soares M.A."/>
            <person name="de Oliveira L.M."/>
            <person name="Marini M.M."/>
            <person name="Villalobos-Duno H."/>
            <person name="Cunha M.M."/>
            <person name="de Hoog S."/>
            <person name="da Silveira J.F."/>
            <person name="Henrissat B."/>
            <person name="Nino-Vega G.A."/>
            <person name="Cisalpino P.S."/>
            <person name="Mora-Montes H.M."/>
            <person name="Almeida S.R."/>
            <person name="Stajich J.E."/>
            <person name="Lopes-Bezerra L.M."/>
            <person name="Vasconcelos A.T."/>
            <person name="Felipe M.S."/>
        </authorList>
    </citation>
    <scope>NUCLEOTIDE SEQUENCE [LARGE SCALE GENOMIC DNA]</scope>
    <source>
        <strain evidence="9 10">1099-18</strain>
    </source>
</reference>
<dbReference type="KEGG" id="ssck:SPSK_02269"/>